<sequence length="212" mass="24004">MCALKCHKKLLPIQNEIFNGLTNIDGKLIKACKKSFLAVHGLRNNTGCLNHIVTQVKSGSMLTNDQWSKLENCPNLVSDVRVQAVHKQIRSIPTISLNTVKTDTLNLLQNTNTDKYFVMATTFLKTKRKRSLQCKKKIHLRRAEAIRDKLKQYTAKAKEGPEIVHTVSIDLQQTIPTSKLTCGHAFYLQKIWTYNVDIHDCSMDVGHGMRGC</sequence>
<name>A0ABQ9HKT3_9NEOP</name>
<protein>
    <submittedName>
        <fullName evidence="1">Uncharacterized protein</fullName>
    </submittedName>
</protein>
<proteinExistence type="predicted"/>
<dbReference type="EMBL" id="JARBHB010000004">
    <property type="protein sequence ID" value="KAJ8884971.1"/>
    <property type="molecule type" value="Genomic_DNA"/>
</dbReference>
<evidence type="ECO:0000313" key="2">
    <source>
        <dbReference type="Proteomes" id="UP001159363"/>
    </source>
</evidence>
<gene>
    <name evidence="1" type="ORF">PR048_011167</name>
</gene>
<organism evidence="1 2">
    <name type="scientific">Dryococelus australis</name>
    <dbReference type="NCBI Taxonomy" id="614101"/>
    <lineage>
        <taxon>Eukaryota</taxon>
        <taxon>Metazoa</taxon>
        <taxon>Ecdysozoa</taxon>
        <taxon>Arthropoda</taxon>
        <taxon>Hexapoda</taxon>
        <taxon>Insecta</taxon>
        <taxon>Pterygota</taxon>
        <taxon>Neoptera</taxon>
        <taxon>Polyneoptera</taxon>
        <taxon>Phasmatodea</taxon>
        <taxon>Verophasmatodea</taxon>
        <taxon>Anareolatae</taxon>
        <taxon>Phasmatidae</taxon>
        <taxon>Eurycanthinae</taxon>
        <taxon>Dryococelus</taxon>
    </lineage>
</organism>
<comment type="caution">
    <text evidence="1">The sequence shown here is derived from an EMBL/GenBank/DDBJ whole genome shotgun (WGS) entry which is preliminary data.</text>
</comment>
<accession>A0ABQ9HKT3</accession>
<evidence type="ECO:0000313" key="1">
    <source>
        <dbReference type="EMBL" id="KAJ8884971.1"/>
    </source>
</evidence>
<dbReference type="Proteomes" id="UP001159363">
    <property type="component" value="Chromosome X"/>
</dbReference>
<keyword evidence="2" id="KW-1185">Reference proteome</keyword>
<reference evidence="1 2" key="1">
    <citation type="submission" date="2023-02" db="EMBL/GenBank/DDBJ databases">
        <title>LHISI_Scaffold_Assembly.</title>
        <authorList>
            <person name="Stuart O.P."/>
            <person name="Cleave R."/>
            <person name="Magrath M.J.L."/>
            <person name="Mikheyev A.S."/>
        </authorList>
    </citation>
    <scope>NUCLEOTIDE SEQUENCE [LARGE SCALE GENOMIC DNA]</scope>
    <source>
        <strain evidence="1">Daus_M_001</strain>
        <tissue evidence="1">Leg muscle</tissue>
    </source>
</reference>